<dbReference type="AlphaFoldDB" id="A0A1Q2MEQ8"/>
<keyword evidence="4" id="KW-1185">Reference proteome</keyword>
<evidence type="ECO:0000313" key="3">
    <source>
        <dbReference type="EMBL" id="AQQ71139.1"/>
    </source>
</evidence>
<proteinExistence type="predicted"/>
<dbReference type="STRING" id="1851148.SMSP2_01504"/>
<evidence type="ECO:0000256" key="1">
    <source>
        <dbReference type="SAM" id="MobiDB-lite"/>
    </source>
</evidence>
<keyword evidence="2" id="KW-0732">Signal</keyword>
<feature type="chain" id="PRO_5012546577" evidence="2">
    <location>
        <begin position="24"/>
        <end position="455"/>
    </location>
</feature>
<dbReference type="OrthoDB" id="626010at2"/>
<dbReference type="Gene3D" id="2.120.10.30">
    <property type="entry name" value="TolB, C-terminal domain"/>
    <property type="match status" value="1"/>
</dbReference>
<dbReference type="EMBL" id="CP019646">
    <property type="protein sequence ID" value="AQQ71139.1"/>
    <property type="molecule type" value="Genomic_DNA"/>
</dbReference>
<sequence length="455" mass="50596" precursor="true">MKKIFILCLALTLTVFTVKGICADTDVKIKQLTADSKSHGLGIFDAWSGDDEWIVYACGPNHLNDLIEKVSTKTGEIVTLYKIDNQTEYGPGCGTPSYCPTQDKVVFIHGPRNFGPDQKYEFWRRSAAVIREPDYNRPVFIDARDVTSPFTPGALRGGTHCHEWSHDGEWVAFTYNDMIMAELEKKTGRTLDLRTIGVSANIKPVDVDEDSAGENFDGEWFSVQLVEVVPDPEPGSDEISRAYENCWVGYEGYTDKNGKTQRAVAFKGKVVDNTGREVPEIFIVDIPDDIQADSSAHPLEGTENKMPSPPLGTKWRRLTYTADRKYPGLTVDPRFWLRTSPKGDKIFFLARDDNGINQIYYVLSLGGPIVQVTSQATDVMSTPSISSDGGRICYICEGCVYVTEISGMRTFRVTNPAEKPASSPIWSNSGDRIAFNRAVEGSGGRFLQIFITEPF</sequence>
<reference evidence="4" key="1">
    <citation type="submission" date="2017-02" db="EMBL/GenBank/DDBJ databases">
        <title>Comparative genomics and description of representatives of a novel lineage of planctomycetes thriving in anoxic sediments.</title>
        <authorList>
            <person name="Spring S."/>
            <person name="Bunk B."/>
            <person name="Sproer C."/>
        </authorList>
    </citation>
    <scope>NUCLEOTIDE SEQUENCE [LARGE SCALE GENOMIC DNA]</scope>
    <source>
        <strain evidence="4">SM-Chi-D1</strain>
    </source>
</reference>
<dbReference type="RefSeq" id="WP_146683350.1">
    <property type="nucleotide sequence ID" value="NZ_CP019646.1"/>
</dbReference>
<name>A0A1Q2MEQ8_9BACT</name>
<protein>
    <submittedName>
        <fullName evidence="3">Translocation protein TolB</fullName>
    </submittedName>
</protein>
<evidence type="ECO:0000313" key="4">
    <source>
        <dbReference type="Proteomes" id="UP000188181"/>
    </source>
</evidence>
<feature type="signal peptide" evidence="2">
    <location>
        <begin position="1"/>
        <end position="23"/>
    </location>
</feature>
<gene>
    <name evidence="3" type="ORF">SMSP2_01504</name>
</gene>
<dbReference type="SUPFAM" id="SSF82171">
    <property type="entry name" value="DPP6 N-terminal domain-like"/>
    <property type="match status" value="1"/>
</dbReference>
<evidence type="ECO:0000256" key="2">
    <source>
        <dbReference type="SAM" id="SignalP"/>
    </source>
</evidence>
<dbReference type="Pfam" id="PF12566">
    <property type="entry name" value="DUF3748"/>
    <property type="match status" value="1"/>
</dbReference>
<dbReference type="KEGG" id="pbas:SMSP2_01504"/>
<dbReference type="InterPro" id="IPR011042">
    <property type="entry name" value="6-blade_b-propeller_TolB-like"/>
</dbReference>
<feature type="region of interest" description="Disordered" evidence="1">
    <location>
        <begin position="293"/>
        <end position="313"/>
    </location>
</feature>
<dbReference type="InterPro" id="IPR022223">
    <property type="entry name" value="DUF3748"/>
</dbReference>
<dbReference type="Proteomes" id="UP000188181">
    <property type="component" value="Chromosome"/>
</dbReference>
<accession>A0A1Q2MEQ8</accession>
<organism evidence="3 4">
    <name type="scientific">Limihaloglobus sulfuriphilus</name>
    <dbReference type="NCBI Taxonomy" id="1851148"/>
    <lineage>
        <taxon>Bacteria</taxon>
        <taxon>Pseudomonadati</taxon>
        <taxon>Planctomycetota</taxon>
        <taxon>Phycisphaerae</taxon>
        <taxon>Sedimentisphaerales</taxon>
        <taxon>Sedimentisphaeraceae</taxon>
        <taxon>Limihaloglobus</taxon>
    </lineage>
</organism>